<dbReference type="EMBL" id="JANBUN010003595">
    <property type="protein sequence ID" value="KAJ2790116.1"/>
    <property type="molecule type" value="Genomic_DNA"/>
</dbReference>
<reference evidence="1" key="1">
    <citation type="submission" date="2022-07" db="EMBL/GenBank/DDBJ databases">
        <title>Phylogenomic reconstructions and comparative analyses of Kickxellomycotina fungi.</title>
        <authorList>
            <person name="Reynolds N.K."/>
            <person name="Stajich J.E."/>
            <person name="Barry K."/>
            <person name="Grigoriev I.V."/>
            <person name="Crous P."/>
            <person name="Smith M.E."/>
        </authorList>
    </citation>
    <scope>NUCLEOTIDE SEQUENCE</scope>
    <source>
        <strain evidence="1">BCRC 34780</strain>
    </source>
</reference>
<dbReference type="EC" id="2.3.1.86" evidence="1"/>
<proteinExistence type="predicted"/>
<keyword evidence="1" id="KW-0808">Transferase</keyword>
<accession>A0ACC1KHU7</accession>
<gene>
    <name evidence="1" type="primary">FAS1_5</name>
    <name evidence="1" type="ORF">H4R21_006581</name>
</gene>
<protein>
    <submittedName>
        <fullName evidence="1">Beta subunit of fatty acid synthetase</fullName>
        <ecNumber evidence="1">2.3.1.86</ecNumber>
    </submittedName>
</protein>
<comment type="caution">
    <text evidence="1">The sequence shown here is derived from an EMBL/GenBank/DDBJ whole genome shotgun (WGS) entry which is preliminary data.</text>
</comment>
<feature type="non-terminal residue" evidence="1">
    <location>
        <position position="247"/>
    </location>
</feature>
<keyword evidence="2" id="KW-1185">Reference proteome</keyword>
<dbReference type="Proteomes" id="UP001140087">
    <property type="component" value="Unassembled WGS sequence"/>
</dbReference>
<sequence length="247" mass="25985">MLGPPATITLGHAPAAISVAAAPAQADRIRVLARSFDVTGADALTPIELHARFLEHCAEHSAAAGVAVLAALCGEYGVPAASIHAVVQQHGLDEAAAQRVLRAYYLLWGADEAQHLYRGGGAPKLPALFAAHETRLAAMFGGQPGSCAYLDEARWLLDVYRPLLGGFVGRMSAHLAALALDVRLSPVYKKGLDVLGWLRSPVAAPDAEYLVSAPVSMPLTGLVQLMHVAVLHMTLGVPPGELVRRFS</sequence>
<keyword evidence="1" id="KW-0012">Acyltransferase</keyword>
<evidence type="ECO:0000313" key="2">
    <source>
        <dbReference type="Proteomes" id="UP001140087"/>
    </source>
</evidence>
<organism evidence="1 2">
    <name type="scientific">Coemansia helicoidea</name>
    <dbReference type="NCBI Taxonomy" id="1286919"/>
    <lineage>
        <taxon>Eukaryota</taxon>
        <taxon>Fungi</taxon>
        <taxon>Fungi incertae sedis</taxon>
        <taxon>Zoopagomycota</taxon>
        <taxon>Kickxellomycotina</taxon>
        <taxon>Kickxellomycetes</taxon>
        <taxon>Kickxellales</taxon>
        <taxon>Kickxellaceae</taxon>
        <taxon>Coemansia</taxon>
    </lineage>
</organism>
<evidence type="ECO:0000313" key="1">
    <source>
        <dbReference type="EMBL" id="KAJ2790116.1"/>
    </source>
</evidence>
<name>A0ACC1KHU7_9FUNG</name>